<name>A0A7W8X0E9_9MICC</name>
<evidence type="ECO:0000256" key="3">
    <source>
        <dbReference type="ARBA" id="ARBA00022968"/>
    </source>
</evidence>
<keyword evidence="2" id="KW-0201">Cytochrome c-type biogenesis</keyword>
<keyword evidence="3" id="KW-0735">Signal-anchor</keyword>
<protein>
    <submittedName>
        <fullName evidence="8">Peroxiredoxin</fullName>
    </submittedName>
</protein>
<keyword evidence="5" id="KW-0676">Redox-active center</keyword>
<dbReference type="RefSeq" id="WP_183665632.1">
    <property type="nucleotide sequence ID" value="NZ_BAAARH010000002.1"/>
</dbReference>
<dbReference type="InterPro" id="IPR000866">
    <property type="entry name" value="AhpC/TSA"/>
</dbReference>
<reference evidence="8 9" key="1">
    <citation type="submission" date="2020-08" db="EMBL/GenBank/DDBJ databases">
        <title>Sequencing the genomes of 1000 actinobacteria strains.</title>
        <authorList>
            <person name="Klenk H.-P."/>
        </authorList>
    </citation>
    <scope>NUCLEOTIDE SEQUENCE [LARGE SCALE GENOMIC DNA]</scope>
    <source>
        <strain evidence="8 9">DSM 105783</strain>
    </source>
</reference>
<evidence type="ECO:0000256" key="1">
    <source>
        <dbReference type="ARBA" id="ARBA00004196"/>
    </source>
</evidence>
<dbReference type="Proteomes" id="UP000580797">
    <property type="component" value="Unassembled WGS sequence"/>
</dbReference>
<dbReference type="PANTHER" id="PTHR42852:SF6">
    <property type="entry name" value="THIOL:DISULFIDE INTERCHANGE PROTEIN DSBE"/>
    <property type="match status" value="1"/>
</dbReference>
<feature type="region of interest" description="Disordered" evidence="6">
    <location>
        <begin position="1"/>
        <end position="24"/>
    </location>
</feature>
<proteinExistence type="predicted"/>
<dbReference type="InterPro" id="IPR036249">
    <property type="entry name" value="Thioredoxin-like_sf"/>
</dbReference>
<evidence type="ECO:0000256" key="5">
    <source>
        <dbReference type="ARBA" id="ARBA00023284"/>
    </source>
</evidence>
<accession>A0A7W8X0E9</accession>
<dbReference type="GO" id="GO:0017004">
    <property type="term" value="P:cytochrome complex assembly"/>
    <property type="evidence" value="ECO:0007669"/>
    <property type="project" value="UniProtKB-KW"/>
</dbReference>
<dbReference type="AlphaFoldDB" id="A0A7W8X0E9"/>
<dbReference type="CDD" id="cd02966">
    <property type="entry name" value="TlpA_like_family"/>
    <property type="match status" value="1"/>
</dbReference>
<evidence type="ECO:0000256" key="6">
    <source>
        <dbReference type="SAM" id="MobiDB-lite"/>
    </source>
</evidence>
<dbReference type="SUPFAM" id="SSF52833">
    <property type="entry name" value="Thioredoxin-like"/>
    <property type="match status" value="1"/>
</dbReference>
<feature type="compositionally biased region" description="Basic and acidic residues" evidence="6">
    <location>
        <begin position="1"/>
        <end position="21"/>
    </location>
</feature>
<gene>
    <name evidence="8" type="ORF">HD598_002037</name>
</gene>
<dbReference type="PROSITE" id="PS51352">
    <property type="entry name" value="THIOREDOXIN_2"/>
    <property type="match status" value="1"/>
</dbReference>
<evidence type="ECO:0000313" key="8">
    <source>
        <dbReference type="EMBL" id="MBB5513350.1"/>
    </source>
</evidence>
<dbReference type="PANTHER" id="PTHR42852">
    <property type="entry name" value="THIOL:DISULFIDE INTERCHANGE PROTEIN DSBE"/>
    <property type="match status" value="1"/>
</dbReference>
<keyword evidence="3" id="KW-0812">Transmembrane</keyword>
<evidence type="ECO:0000259" key="7">
    <source>
        <dbReference type="PROSITE" id="PS51352"/>
    </source>
</evidence>
<dbReference type="Gene3D" id="3.40.30.10">
    <property type="entry name" value="Glutaredoxin"/>
    <property type="match status" value="1"/>
</dbReference>
<feature type="domain" description="Thioredoxin" evidence="7">
    <location>
        <begin position="77"/>
        <end position="219"/>
    </location>
</feature>
<sequence length="222" mass="23876">MHDPHLFSASDKPEGGADRRSAGRPARRAVIAGALALPIAGFLSACAPEQSSLSQQANEGNNKNYIAGDGSVEVYDADQRTDPVDLTAETYDGESVSTADWRGNVGILNFWYAACAPCRVEAPHLRELHDEFKADGVTWLGINGRDEKATAEAFERTFEVPYSSVPDSNGRVLLQLTKYVPAQAYPTTLVLDKQGRVAARILGLADKSTLKALIETALAEKA</sequence>
<dbReference type="GO" id="GO:0030313">
    <property type="term" value="C:cell envelope"/>
    <property type="evidence" value="ECO:0007669"/>
    <property type="project" value="UniProtKB-SubCell"/>
</dbReference>
<dbReference type="GO" id="GO:0016209">
    <property type="term" value="F:antioxidant activity"/>
    <property type="evidence" value="ECO:0007669"/>
    <property type="project" value="InterPro"/>
</dbReference>
<evidence type="ECO:0000256" key="4">
    <source>
        <dbReference type="ARBA" id="ARBA00023157"/>
    </source>
</evidence>
<organism evidence="8 9">
    <name type="scientific">Neomicrococcus aestuarii</name>
    <dbReference type="NCBI Taxonomy" id="556325"/>
    <lineage>
        <taxon>Bacteria</taxon>
        <taxon>Bacillati</taxon>
        <taxon>Actinomycetota</taxon>
        <taxon>Actinomycetes</taxon>
        <taxon>Micrococcales</taxon>
        <taxon>Micrococcaceae</taxon>
        <taxon>Neomicrococcus</taxon>
    </lineage>
</organism>
<dbReference type="GO" id="GO:0016491">
    <property type="term" value="F:oxidoreductase activity"/>
    <property type="evidence" value="ECO:0007669"/>
    <property type="project" value="InterPro"/>
</dbReference>
<evidence type="ECO:0000313" key="9">
    <source>
        <dbReference type="Proteomes" id="UP000580797"/>
    </source>
</evidence>
<dbReference type="EMBL" id="JACHDR010000001">
    <property type="protein sequence ID" value="MBB5513350.1"/>
    <property type="molecule type" value="Genomic_DNA"/>
</dbReference>
<comment type="caution">
    <text evidence="8">The sequence shown here is derived from an EMBL/GenBank/DDBJ whole genome shotgun (WGS) entry which is preliminary data.</text>
</comment>
<evidence type="ECO:0000256" key="2">
    <source>
        <dbReference type="ARBA" id="ARBA00022748"/>
    </source>
</evidence>
<dbReference type="InterPro" id="IPR013766">
    <property type="entry name" value="Thioredoxin_domain"/>
</dbReference>
<keyword evidence="4" id="KW-1015">Disulfide bond</keyword>
<comment type="subcellular location">
    <subcellularLocation>
        <location evidence="1">Cell envelope</location>
    </subcellularLocation>
</comment>
<dbReference type="Pfam" id="PF00578">
    <property type="entry name" value="AhpC-TSA"/>
    <property type="match status" value="1"/>
</dbReference>
<dbReference type="InterPro" id="IPR050553">
    <property type="entry name" value="Thioredoxin_ResA/DsbE_sf"/>
</dbReference>